<comment type="caution">
    <text evidence="2">The sequence shown here is derived from an EMBL/GenBank/DDBJ whole genome shotgun (WGS) entry which is preliminary data.</text>
</comment>
<proteinExistence type="predicted"/>
<dbReference type="GeneID" id="70230441"/>
<evidence type="ECO:0000313" key="2">
    <source>
        <dbReference type="EMBL" id="KAH7208429.1"/>
    </source>
</evidence>
<organism evidence="2 3">
    <name type="scientific">Fusarium redolens</name>
    <dbReference type="NCBI Taxonomy" id="48865"/>
    <lineage>
        <taxon>Eukaryota</taxon>
        <taxon>Fungi</taxon>
        <taxon>Dikarya</taxon>
        <taxon>Ascomycota</taxon>
        <taxon>Pezizomycotina</taxon>
        <taxon>Sordariomycetes</taxon>
        <taxon>Hypocreomycetidae</taxon>
        <taxon>Hypocreales</taxon>
        <taxon>Nectriaceae</taxon>
        <taxon>Fusarium</taxon>
        <taxon>Fusarium redolens species complex</taxon>
    </lineage>
</organism>
<reference evidence="2" key="1">
    <citation type="journal article" date="2021" name="Nat. Commun.">
        <title>Genetic determinants of endophytism in the Arabidopsis root mycobiome.</title>
        <authorList>
            <person name="Mesny F."/>
            <person name="Miyauchi S."/>
            <person name="Thiergart T."/>
            <person name="Pickel B."/>
            <person name="Atanasova L."/>
            <person name="Karlsson M."/>
            <person name="Huettel B."/>
            <person name="Barry K.W."/>
            <person name="Haridas S."/>
            <person name="Chen C."/>
            <person name="Bauer D."/>
            <person name="Andreopoulos W."/>
            <person name="Pangilinan J."/>
            <person name="LaButti K."/>
            <person name="Riley R."/>
            <person name="Lipzen A."/>
            <person name="Clum A."/>
            <person name="Drula E."/>
            <person name="Henrissat B."/>
            <person name="Kohler A."/>
            <person name="Grigoriev I.V."/>
            <person name="Martin F.M."/>
            <person name="Hacquard S."/>
        </authorList>
    </citation>
    <scope>NUCLEOTIDE SEQUENCE</scope>
    <source>
        <strain evidence="2">MPI-CAGE-AT-0023</strain>
    </source>
</reference>
<dbReference type="AlphaFoldDB" id="A0A9P9FX34"/>
<evidence type="ECO:0000313" key="3">
    <source>
        <dbReference type="Proteomes" id="UP000720189"/>
    </source>
</evidence>
<gene>
    <name evidence="2" type="ORF">BKA55DRAFT_698152</name>
</gene>
<protein>
    <submittedName>
        <fullName evidence="2">Uncharacterized protein</fullName>
    </submittedName>
</protein>
<dbReference type="RefSeq" id="XP_046041332.1">
    <property type="nucleotide sequence ID" value="XM_046200487.1"/>
</dbReference>
<feature type="region of interest" description="Disordered" evidence="1">
    <location>
        <begin position="469"/>
        <end position="488"/>
    </location>
</feature>
<dbReference type="OrthoDB" id="5007347at2759"/>
<dbReference type="Proteomes" id="UP000720189">
    <property type="component" value="Unassembled WGS sequence"/>
</dbReference>
<accession>A0A9P9FX34</accession>
<dbReference type="EMBL" id="JAGMUX010000033">
    <property type="protein sequence ID" value="KAH7208429.1"/>
    <property type="molecule type" value="Genomic_DNA"/>
</dbReference>
<keyword evidence="3" id="KW-1185">Reference proteome</keyword>
<sequence>MDTDRPFHGQLHTLGIYLITVTEAQSPQFLVDDDRWRRIILDGCKIIEQVIPEAVRNELYRLASEMQAEFRKAPHQQISPDVSRSPVTTSAPILQGCSLNRPGKKHLETDPHDRALQVSKQIPIAIRKSPKSQSFTRKKYFRGDYEQPIPLDTLKSWAASPETLLNSAAISIRDLGVSDYIQALDKSSQTTKIARRFALVQLWVSREVWWPWRLDAFKRRLGKVPKGTFDRWLREGRTLFLLKAHSGAAVLFSKLKPQNDLVDMAPRWKPRPEDNTNAGFDGKYQNLEPILQSHYAKETRELASRFNVEELEIPMSRDNDITYSKLYRDAARSISLCLGKLHEKLLFSDMSQPTHDPEAPQDEPVAKRICRSSGPLMDCPSNLRVSQHQFSHDTTRNVHNGNQRLPCVTESTTAAIGDSSYEVRCASSDERMPMSSSLEGASSQSVTFVMPGSDSYAIATPPLKAAVGRYKTKPSTDRTTPVESIGADMGPFQVHKSTVCRNTNTDQLSEGHLDRPCADRAEELHDCRGNISQTSGLYFEPYEAPSQILGIHAAFALNRLGCYSTIPVDDDPYFNFETNSFMPLDVTFNNC</sequence>
<name>A0A9P9FX34_FUSRE</name>
<evidence type="ECO:0000256" key="1">
    <source>
        <dbReference type="SAM" id="MobiDB-lite"/>
    </source>
</evidence>